<organism evidence="1 2">
    <name type="scientific">Mycoplasmopsis ciconiae</name>
    <dbReference type="NCBI Taxonomy" id="561067"/>
    <lineage>
        <taxon>Bacteria</taxon>
        <taxon>Bacillati</taxon>
        <taxon>Mycoplasmatota</taxon>
        <taxon>Mycoplasmoidales</taxon>
        <taxon>Metamycoplasmataceae</taxon>
        <taxon>Mycoplasmopsis</taxon>
    </lineage>
</organism>
<evidence type="ECO:0000313" key="2">
    <source>
        <dbReference type="Proteomes" id="UP001344817"/>
    </source>
</evidence>
<reference evidence="1" key="1">
    <citation type="submission" date="2024-01" db="EMBL/GenBank/DDBJ databases">
        <title>Genome sequence of Mycoplasma ciconiae type strain DSM 25251.</title>
        <authorList>
            <person name="Spergser J."/>
        </authorList>
    </citation>
    <scope>NUCLEOTIDE SEQUENCE [LARGE SCALE GENOMIC DNA]</scope>
    <source>
        <strain evidence="1">DSM 25251</strain>
    </source>
</reference>
<sequence length="141" mass="17283">MAYKINFYKEALKISATFFSDNSIAQLDLEKINKILVQKRFKNYKQLVSFLTASVEENAHKQVLNDFFHFFVLQTYKKLKTKNIIFHIKVFRNNPYWIRNKQNDKYDLDKEKLFHYWRFLDFIKDYPKSNTYIVNLLTYLK</sequence>
<protein>
    <submittedName>
        <fullName evidence="1">Uncharacterized protein</fullName>
    </submittedName>
</protein>
<gene>
    <name evidence="1" type="ORF">V2E24_00110</name>
</gene>
<evidence type="ECO:0000313" key="1">
    <source>
        <dbReference type="EMBL" id="MEE3927982.1"/>
    </source>
</evidence>
<comment type="caution">
    <text evidence="1">The sequence shown here is derived from an EMBL/GenBank/DDBJ whole genome shotgun (WGS) entry which is preliminary data.</text>
</comment>
<dbReference type="Proteomes" id="UP001344817">
    <property type="component" value="Unassembled WGS sequence"/>
</dbReference>
<dbReference type="RefSeq" id="WP_330500397.1">
    <property type="nucleotide sequence ID" value="NZ_JAZDWZ010000001.1"/>
</dbReference>
<proteinExistence type="predicted"/>
<accession>A0ABU7MKL0</accession>
<name>A0ABU7MKL0_9BACT</name>
<keyword evidence="2" id="KW-1185">Reference proteome</keyword>
<dbReference type="EMBL" id="JAZDWZ010000001">
    <property type="protein sequence ID" value="MEE3927982.1"/>
    <property type="molecule type" value="Genomic_DNA"/>
</dbReference>